<feature type="domain" description="Tubulin-folding cofactor D ARM repeats" evidence="1">
    <location>
        <begin position="283"/>
        <end position="521"/>
    </location>
</feature>
<dbReference type="PANTHER" id="PTHR12658:SF0">
    <property type="entry name" value="TUBULIN-SPECIFIC CHAPERONE D"/>
    <property type="match status" value="1"/>
</dbReference>
<dbReference type="GO" id="GO:0048487">
    <property type="term" value="F:beta-tubulin binding"/>
    <property type="evidence" value="ECO:0007669"/>
    <property type="project" value="InterPro"/>
</dbReference>
<dbReference type="InterPro" id="IPR058033">
    <property type="entry name" value="ARM_TBCD_2nd"/>
</dbReference>
<dbReference type="GO" id="GO:0007023">
    <property type="term" value="P:post-chaperonin tubulin folding pathway"/>
    <property type="evidence" value="ECO:0007669"/>
    <property type="project" value="InterPro"/>
</dbReference>
<dbReference type="InterPro" id="IPR033162">
    <property type="entry name" value="TBCD"/>
</dbReference>
<dbReference type="InterPro" id="IPR016024">
    <property type="entry name" value="ARM-type_fold"/>
</dbReference>
<dbReference type="PANTHER" id="PTHR12658">
    <property type="entry name" value="BETA-TUBULIN COFACTOR D"/>
    <property type="match status" value="1"/>
</dbReference>
<proteinExistence type="predicted"/>
<evidence type="ECO:0000259" key="1">
    <source>
        <dbReference type="Pfam" id="PF25767"/>
    </source>
</evidence>
<reference evidence="2" key="1">
    <citation type="submission" date="2022-01" db="EMBL/GenBank/DDBJ databases">
        <authorList>
            <person name="King R."/>
        </authorList>
    </citation>
    <scope>NUCLEOTIDE SEQUENCE</scope>
</reference>
<dbReference type="GO" id="GO:0034333">
    <property type="term" value="P:adherens junction assembly"/>
    <property type="evidence" value="ECO:0007669"/>
    <property type="project" value="TreeGrafter"/>
</dbReference>
<gene>
    <name evidence="2" type="ORF">NEZAVI_LOCUS9295</name>
</gene>
<dbReference type="AlphaFoldDB" id="A0A9P0HDL8"/>
<dbReference type="GO" id="GO:0016328">
    <property type="term" value="C:lateral plasma membrane"/>
    <property type="evidence" value="ECO:0007669"/>
    <property type="project" value="TreeGrafter"/>
</dbReference>
<dbReference type="OrthoDB" id="10253476at2759"/>
<protein>
    <recommendedName>
        <fullName evidence="1">Tubulin-folding cofactor D ARM repeats domain-containing protein</fullName>
    </recommendedName>
</protein>
<evidence type="ECO:0000313" key="2">
    <source>
        <dbReference type="EMBL" id="CAH1399967.1"/>
    </source>
</evidence>
<dbReference type="Proteomes" id="UP001152798">
    <property type="component" value="Chromosome 4"/>
</dbReference>
<dbReference type="Pfam" id="PF25767">
    <property type="entry name" value="ARM_TBCD_2nd"/>
    <property type="match status" value="1"/>
</dbReference>
<dbReference type="EMBL" id="OV725080">
    <property type="protein sequence ID" value="CAH1399967.1"/>
    <property type="molecule type" value="Genomic_DNA"/>
</dbReference>
<dbReference type="GO" id="GO:0007021">
    <property type="term" value="P:tubulin complex assembly"/>
    <property type="evidence" value="ECO:0007669"/>
    <property type="project" value="InterPro"/>
</dbReference>
<organism evidence="2 3">
    <name type="scientific">Nezara viridula</name>
    <name type="common">Southern green stink bug</name>
    <name type="synonym">Cimex viridulus</name>
    <dbReference type="NCBI Taxonomy" id="85310"/>
    <lineage>
        <taxon>Eukaryota</taxon>
        <taxon>Metazoa</taxon>
        <taxon>Ecdysozoa</taxon>
        <taxon>Arthropoda</taxon>
        <taxon>Hexapoda</taxon>
        <taxon>Insecta</taxon>
        <taxon>Pterygota</taxon>
        <taxon>Neoptera</taxon>
        <taxon>Paraneoptera</taxon>
        <taxon>Hemiptera</taxon>
        <taxon>Heteroptera</taxon>
        <taxon>Panheteroptera</taxon>
        <taxon>Pentatomomorpha</taxon>
        <taxon>Pentatomoidea</taxon>
        <taxon>Pentatomidae</taxon>
        <taxon>Pentatominae</taxon>
        <taxon>Nezara</taxon>
    </lineage>
</organism>
<sequence>MDEFNTEDIIEPIGLGCSLERFVEWKEILDLVTSLKETTEVTEQPVNGRSSAEKPYERFRYIVDQYKEQPHLLDTYLSQILDEIIFIVRGNNFCERSKHLAFQYMRLITNVRGTKVILQHLPHSAQDLEPVLTMLENQDEKDNNNWETRYCLILWLSIIVKIPFHMSRLDSNDVGKDSTVIQRLYNICKKYAMVVDLCRDACAYLTSQFLTRTDTKDCLLPEYFQWACDLITQENLNWMRFGPMLSIAAILKYGKREDLLPYAPKLLKTMMTMNWKSEPYRLCRKLAMKVIQRIGLTFLKARVISWRYKRGMRILPIDISQWPTGDHIKTPALNVKNEDEAEEDLEVPAEMEDIIEELMQGLRDSDITVRWSAAKGIGRIMGRMTKQLADDVVVCVLDLLSPRESDCAWHGGCLALAELSKRGLLLPSRLEEVIPLVKKALLYDEPLGHTSVGSHIRDAACYLAWTFARAYDTHVFAPYVPDIANALVVLTCFDREVNIRRAASAAFQEHIGRQGTFPHGIDILTAADYFTVGVRTNAYLNISVYIAQFKEYTTSLIDHLVDRKIEHWDIAIRDLSAKALHNMTKHAPQYMLEIVLPTLLQKTNSIDANVRHGSIISIGEIVYALSLIDELCIGKELVCAINEIVKNVKKKHMFKGISGELMKIACCQLIDRCSLAKLPVNDDQVISK</sequence>
<dbReference type="GO" id="GO:0070830">
    <property type="term" value="P:bicellular tight junction assembly"/>
    <property type="evidence" value="ECO:0007669"/>
    <property type="project" value="TreeGrafter"/>
</dbReference>
<dbReference type="SUPFAM" id="SSF48371">
    <property type="entry name" value="ARM repeat"/>
    <property type="match status" value="1"/>
</dbReference>
<keyword evidence="3" id="KW-1185">Reference proteome</keyword>
<name>A0A9P0HDL8_NEZVI</name>
<accession>A0A9P0HDL8</accession>
<dbReference type="GO" id="GO:0005096">
    <property type="term" value="F:GTPase activator activity"/>
    <property type="evidence" value="ECO:0007669"/>
    <property type="project" value="InterPro"/>
</dbReference>
<dbReference type="GO" id="GO:0000226">
    <property type="term" value="P:microtubule cytoskeleton organization"/>
    <property type="evidence" value="ECO:0007669"/>
    <property type="project" value="TreeGrafter"/>
</dbReference>
<evidence type="ECO:0000313" key="3">
    <source>
        <dbReference type="Proteomes" id="UP001152798"/>
    </source>
</evidence>
<dbReference type="InterPro" id="IPR011989">
    <property type="entry name" value="ARM-like"/>
</dbReference>
<dbReference type="Pfam" id="PF23579">
    <property type="entry name" value="ARM_TBCD"/>
    <property type="match status" value="1"/>
</dbReference>
<dbReference type="Gene3D" id="1.25.10.10">
    <property type="entry name" value="Leucine-rich Repeat Variant"/>
    <property type="match status" value="2"/>
</dbReference>